<evidence type="ECO:0000256" key="2">
    <source>
        <dbReference type="ARBA" id="ARBA00006207"/>
    </source>
</evidence>
<organism evidence="10 11">
    <name type="scientific">Trichobilharzia regenti</name>
    <name type="common">Nasal bird schistosome</name>
    <dbReference type="NCBI Taxonomy" id="157069"/>
    <lineage>
        <taxon>Eukaryota</taxon>
        <taxon>Metazoa</taxon>
        <taxon>Spiralia</taxon>
        <taxon>Lophotrochozoa</taxon>
        <taxon>Platyhelminthes</taxon>
        <taxon>Trematoda</taxon>
        <taxon>Digenea</taxon>
        <taxon>Strigeidida</taxon>
        <taxon>Schistosomatoidea</taxon>
        <taxon>Schistosomatidae</taxon>
        <taxon>Trichobilharzia</taxon>
    </lineage>
</organism>
<evidence type="ECO:0000256" key="3">
    <source>
        <dbReference type="ARBA" id="ARBA00011441"/>
    </source>
</evidence>
<accession>A0AA85IY35</accession>
<keyword evidence="5" id="KW-0647">Proteasome</keyword>
<dbReference type="PANTHER" id="PTHR10539">
    <property type="entry name" value="26S PROTEASOME NON-ATPASE REGULATORY SUBUNIT 13"/>
    <property type="match status" value="1"/>
</dbReference>
<dbReference type="AlphaFoldDB" id="A0AA85IY35"/>
<dbReference type="SMART" id="SM00088">
    <property type="entry name" value="PINT"/>
    <property type="match status" value="1"/>
</dbReference>
<dbReference type="InterPro" id="IPR054179">
    <property type="entry name" value="PSD13_N"/>
</dbReference>
<evidence type="ECO:0000256" key="1">
    <source>
        <dbReference type="ARBA" id="ARBA00002362"/>
    </source>
</evidence>
<evidence type="ECO:0000256" key="5">
    <source>
        <dbReference type="ARBA" id="ARBA00022942"/>
    </source>
</evidence>
<evidence type="ECO:0000256" key="8">
    <source>
        <dbReference type="ARBA" id="ARBA00032323"/>
    </source>
</evidence>
<evidence type="ECO:0000256" key="7">
    <source>
        <dbReference type="ARBA" id="ARBA00031303"/>
    </source>
</evidence>
<evidence type="ECO:0000256" key="4">
    <source>
        <dbReference type="ARBA" id="ARBA00015732"/>
    </source>
</evidence>
<feature type="domain" description="PCI" evidence="9">
    <location>
        <begin position="191"/>
        <end position="378"/>
    </location>
</feature>
<dbReference type="GO" id="GO:0005829">
    <property type="term" value="C:cytosol"/>
    <property type="evidence" value="ECO:0007669"/>
    <property type="project" value="TreeGrafter"/>
</dbReference>
<dbReference type="PANTHER" id="PTHR10539:SF0">
    <property type="entry name" value="26S PROTEASOME NON-ATPASE REGULATORY SUBUNIT 13"/>
    <property type="match status" value="1"/>
</dbReference>
<evidence type="ECO:0000259" key="9">
    <source>
        <dbReference type="PROSITE" id="PS50250"/>
    </source>
</evidence>
<comment type="subunit">
    <text evidence="3">Component of the 19S proteasome regulatory particle complex. The 26S proteasome consists of a 20S core particle (CP) and two 19S regulatory subunits (RP). The regulatory particle is made of a lid composed of 9 subunits including PSMD13, a base containing 6 ATPases and few additional components.</text>
</comment>
<reference evidence="10" key="1">
    <citation type="submission" date="2022-06" db="EMBL/GenBank/DDBJ databases">
        <authorList>
            <person name="Berger JAMES D."/>
            <person name="Berger JAMES D."/>
        </authorList>
    </citation>
    <scope>NUCLEOTIDE SEQUENCE [LARGE SCALE GENOMIC DNA]</scope>
</reference>
<dbReference type="Pfam" id="PF22037">
    <property type="entry name" value="PSD13_N"/>
    <property type="match status" value="1"/>
</dbReference>
<dbReference type="SUPFAM" id="SSF46785">
    <property type="entry name" value="Winged helix' DNA-binding domain"/>
    <property type="match status" value="1"/>
</dbReference>
<sequence>MWNIRIASSLKQLIDREIQIRRYSCPSNMKPEWSISATTVRDYLNSKIEEAGPFQDDWTQMSDFHTKKLWHQLTLKLESLLKNPEFRIKTDLIQLTNNFLADFIYKINPLSLAELCVPISEQYVVTDPHKGIKFLEEVRDEFTTKSKEAKILFNTTIGMIYLSALSDLPNARQIIETTQNQLDEIEGVTTVHSRFYQLSSRYYQVTGQHAKFYQEALRFLGCVDLNTLTIEEQRGWAFSVGLAAILGEGVYNFGELLTHGILSSLHGSSEAWLVDLLQAFNRGDLNQLDQLRSRWCIQADLVAAEPKLRDKVTLLCLVETVFRRPANNRTLTFAEISAVTRVPVDKVEHFLMKALSLKLIKGRIDEVNQCVALTWLQPRVLDKEQIASMCARLNEWSAAVEGMKSLVEVDTKSILT</sequence>
<dbReference type="GO" id="GO:0006511">
    <property type="term" value="P:ubiquitin-dependent protein catabolic process"/>
    <property type="evidence" value="ECO:0007669"/>
    <property type="project" value="TreeGrafter"/>
</dbReference>
<dbReference type="InterPro" id="IPR036390">
    <property type="entry name" value="WH_DNA-bd_sf"/>
</dbReference>
<dbReference type="GO" id="GO:0005634">
    <property type="term" value="C:nucleus"/>
    <property type="evidence" value="ECO:0007669"/>
    <property type="project" value="TreeGrafter"/>
</dbReference>
<reference evidence="11" key="2">
    <citation type="submission" date="2023-11" db="UniProtKB">
        <authorList>
            <consortium name="WormBaseParasite"/>
        </authorList>
    </citation>
    <scope>IDENTIFICATION</scope>
</reference>
<keyword evidence="10" id="KW-1185">Reference proteome</keyword>
<protein>
    <recommendedName>
        <fullName evidence="4">26S proteasome non-ATPase regulatory subunit 13</fullName>
    </recommendedName>
    <alternativeName>
        <fullName evidence="6">26S proteasome regulatory subunit RPN9</fullName>
    </alternativeName>
    <alternativeName>
        <fullName evidence="8">26S proteasome regulatory subunit S11</fullName>
    </alternativeName>
    <alternativeName>
        <fullName evidence="7">26S proteasome regulatory subunit p40.5</fullName>
    </alternativeName>
</protein>
<evidence type="ECO:0000313" key="11">
    <source>
        <dbReference type="WBParaSite" id="TREG1_113160.1"/>
    </source>
</evidence>
<dbReference type="PROSITE" id="PS50250">
    <property type="entry name" value="PCI"/>
    <property type="match status" value="1"/>
</dbReference>
<dbReference type="Proteomes" id="UP000050795">
    <property type="component" value="Unassembled WGS sequence"/>
</dbReference>
<evidence type="ECO:0000313" key="10">
    <source>
        <dbReference type="Proteomes" id="UP000050795"/>
    </source>
</evidence>
<dbReference type="GO" id="GO:0005198">
    <property type="term" value="F:structural molecule activity"/>
    <property type="evidence" value="ECO:0007669"/>
    <property type="project" value="TreeGrafter"/>
</dbReference>
<dbReference type="InterPro" id="IPR040798">
    <property type="entry name" value="Rpn9_C"/>
</dbReference>
<comment type="similarity">
    <text evidence="2">Belongs to the proteasome subunit S11 family.</text>
</comment>
<dbReference type="InterPro" id="IPR035298">
    <property type="entry name" value="PSMD13"/>
</dbReference>
<dbReference type="Pfam" id="PF18261">
    <property type="entry name" value="Rpn9_C"/>
    <property type="match status" value="1"/>
</dbReference>
<dbReference type="Pfam" id="PF01399">
    <property type="entry name" value="PCI"/>
    <property type="match status" value="1"/>
</dbReference>
<name>A0AA85IY35_TRIRE</name>
<dbReference type="InterPro" id="IPR000717">
    <property type="entry name" value="PCI_dom"/>
</dbReference>
<comment type="function">
    <text evidence="1">Component of the 26S proteasome, a multiprotein complex involved in the ATP-dependent degradation of ubiquitinated proteins. This complex plays a key role in the maintenance of protein homeostasis by removing misfolded or damaged proteins, which could impair cellular functions, and by removing proteins whose functions are no longer required. Therefore, the proteasome participates in numerous cellular processes, including cell cycle progression, apoptosis, or DNA damage repair.</text>
</comment>
<dbReference type="GO" id="GO:0008541">
    <property type="term" value="C:proteasome regulatory particle, lid subcomplex"/>
    <property type="evidence" value="ECO:0007669"/>
    <property type="project" value="TreeGrafter"/>
</dbReference>
<dbReference type="WBParaSite" id="TREG1_113160.1">
    <property type="protein sequence ID" value="TREG1_113160.1"/>
    <property type="gene ID" value="TREG1_113160"/>
</dbReference>
<proteinExistence type="inferred from homology"/>
<evidence type="ECO:0000256" key="6">
    <source>
        <dbReference type="ARBA" id="ARBA00029749"/>
    </source>
</evidence>